<evidence type="ECO:0000256" key="3">
    <source>
        <dbReference type="ARBA" id="ARBA00022527"/>
    </source>
</evidence>
<keyword evidence="5" id="KW-0547">Nucleotide-binding</keyword>
<dbReference type="InterPro" id="IPR051138">
    <property type="entry name" value="PIM_Ser/Thr_kinase"/>
</dbReference>
<evidence type="ECO:0000256" key="11">
    <source>
        <dbReference type="SAM" id="MobiDB-lite"/>
    </source>
</evidence>
<evidence type="ECO:0000259" key="12">
    <source>
        <dbReference type="PROSITE" id="PS50011"/>
    </source>
</evidence>
<gene>
    <name evidence="13" type="ORF">SVUK_LOCUS6651</name>
</gene>
<dbReference type="InterPro" id="IPR011009">
    <property type="entry name" value="Kinase-like_dom_sf"/>
</dbReference>
<reference evidence="13 14" key="1">
    <citation type="submission" date="2018-11" db="EMBL/GenBank/DDBJ databases">
        <authorList>
            <consortium name="Pathogen Informatics"/>
        </authorList>
    </citation>
    <scope>NUCLEOTIDE SEQUENCE [LARGE SCALE GENOMIC DNA]</scope>
</reference>
<keyword evidence="6" id="KW-0418">Kinase</keyword>
<feature type="non-terminal residue" evidence="13">
    <location>
        <position position="247"/>
    </location>
</feature>
<evidence type="ECO:0000256" key="6">
    <source>
        <dbReference type="ARBA" id="ARBA00022777"/>
    </source>
</evidence>
<feature type="region of interest" description="Disordered" evidence="11">
    <location>
        <begin position="1"/>
        <end position="22"/>
    </location>
</feature>
<dbReference type="GO" id="GO:0004674">
    <property type="term" value="F:protein serine/threonine kinase activity"/>
    <property type="evidence" value="ECO:0007669"/>
    <property type="project" value="UniProtKB-KW"/>
</dbReference>
<evidence type="ECO:0000256" key="4">
    <source>
        <dbReference type="ARBA" id="ARBA00022679"/>
    </source>
</evidence>
<feature type="non-terminal residue" evidence="13">
    <location>
        <position position="1"/>
    </location>
</feature>
<dbReference type="SMART" id="SM00220">
    <property type="entry name" value="S_TKc"/>
    <property type="match status" value="1"/>
</dbReference>
<name>A0A3P7IV16_STRVU</name>
<dbReference type="PROSITE" id="PS50011">
    <property type="entry name" value="PROTEIN_KINASE_DOM"/>
    <property type="match status" value="1"/>
</dbReference>
<dbReference type="InterPro" id="IPR000719">
    <property type="entry name" value="Prot_kinase_dom"/>
</dbReference>
<evidence type="ECO:0000313" key="13">
    <source>
        <dbReference type="EMBL" id="VDM71653.1"/>
    </source>
</evidence>
<dbReference type="Gene3D" id="1.10.510.10">
    <property type="entry name" value="Transferase(Phosphotransferase) domain 1"/>
    <property type="match status" value="1"/>
</dbReference>
<evidence type="ECO:0000256" key="5">
    <source>
        <dbReference type="ARBA" id="ARBA00022741"/>
    </source>
</evidence>
<dbReference type="Proteomes" id="UP000270094">
    <property type="component" value="Unassembled WGS sequence"/>
</dbReference>
<protein>
    <recommendedName>
        <fullName evidence="2">non-specific serine/threonine protein kinase</fullName>
        <ecNumber evidence="2">2.7.11.1</ecNumber>
    </recommendedName>
</protein>
<evidence type="ECO:0000256" key="2">
    <source>
        <dbReference type="ARBA" id="ARBA00012513"/>
    </source>
</evidence>
<dbReference type="EC" id="2.7.11.1" evidence="2"/>
<keyword evidence="4" id="KW-0808">Transferase</keyword>
<evidence type="ECO:0000256" key="8">
    <source>
        <dbReference type="ARBA" id="ARBA00022842"/>
    </source>
</evidence>
<accession>A0A3P7IV16</accession>
<dbReference type="Pfam" id="PF00069">
    <property type="entry name" value="Pkinase"/>
    <property type="match status" value="1"/>
</dbReference>
<dbReference type="PANTHER" id="PTHR22984:SF29">
    <property type="entry name" value="SERINE_THREONINE-PROTEIN KINASE PIM-1"/>
    <property type="match status" value="1"/>
</dbReference>
<dbReference type="EMBL" id="UYYB01021434">
    <property type="protein sequence ID" value="VDM71653.1"/>
    <property type="molecule type" value="Genomic_DNA"/>
</dbReference>
<keyword evidence="3" id="KW-0723">Serine/threonine-protein kinase</keyword>
<dbReference type="AlphaFoldDB" id="A0A3P7IV16"/>
<evidence type="ECO:0000256" key="1">
    <source>
        <dbReference type="ARBA" id="ARBA00001946"/>
    </source>
</evidence>
<comment type="cofactor">
    <cofactor evidence="1">
        <name>Mg(2+)</name>
        <dbReference type="ChEBI" id="CHEBI:18420"/>
    </cofactor>
</comment>
<evidence type="ECO:0000313" key="14">
    <source>
        <dbReference type="Proteomes" id="UP000270094"/>
    </source>
</evidence>
<dbReference type="GO" id="GO:0005737">
    <property type="term" value="C:cytoplasm"/>
    <property type="evidence" value="ECO:0007669"/>
    <property type="project" value="TreeGrafter"/>
</dbReference>
<dbReference type="PANTHER" id="PTHR22984">
    <property type="entry name" value="SERINE/THREONINE-PROTEIN KINASE PIM"/>
    <property type="match status" value="1"/>
</dbReference>
<evidence type="ECO:0000256" key="10">
    <source>
        <dbReference type="ARBA" id="ARBA00048679"/>
    </source>
</evidence>
<proteinExistence type="predicted"/>
<dbReference type="SUPFAM" id="SSF56112">
    <property type="entry name" value="Protein kinase-like (PK-like)"/>
    <property type="match status" value="1"/>
</dbReference>
<evidence type="ECO:0000256" key="9">
    <source>
        <dbReference type="ARBA" id="ARBA00047899"/>
    </source>
</evidence>
<comment type="catalytic activity">
    <reaction evidence="10">
        <text>L-seryl-[protein] + ATP = O-phospho-L-seryl-[protein] + ADP + H(+)</text>
        <dbReference type="Rhea" id="RHEA:17989"/>
        <dbReference type="Rhea" id="RHEA-COMP:9863"/>
        <dbReference type="Rhea" id="RHEA-COMP:11604"/>
        <dbReference type="ChEBI" id="CHEBI:15378"/>
        <dbReference type="ChEBI" id="CHEBI:29999"/>
        <dbReference type="ChEBI" id="CHEBI:30616"/>
        <dbReference type="ChEBI" id="CHEBI:83421"/>
        <dbReference type="ChEBI" id="CHEBI:456216"/>
        <dbReference type="EC" id="2.7.11.1"/>
    </reaction>
</comment>
<feature type="domain" description="Protein kinase" evidence="12">
    <location>
        <begin position="1"/>
        <end position="162"/>
    </location>
</feature>
<keyword evidence="14" id="KW-1185">Reference proteome</keyword>
<sequence length="247" mass="27252">GDGSNRACKGRSSQVGDGGRTFSWHYQEPKRLGPKPVLGDHPRATVLTNSRMTFSCGAATLHKDKRDFFVQFVPGTRVYSPPEWIEESRYDGLEAAVWSLGILLFDMVCGDIPFRKDSEICNGHLQWRNQVSEECKDLIRQCLAREGNERPTLEEILGHPWMQVPEGVNGAAKNELNAGRHKLASVPDRLVTEAQPHPHPRVPLTATRSDQFLLTPSTSSSLNAAASSSTNTAAIFEGATLERVPHP</sequence>
<dbReference type="OrthoDB" id="5849217at2759"/>
<comment type="catalytic activity">
    <reaction evidence="9">
        <text>L-threonyl-[protein] + ATP = O-phospho-L-threonyl-[protein] + ADP + H(+)</text>
        <dbReference type="Rhea" id="RHEA:46608"/>
        <dbReference type="Rhea" id="RHEA-COMP:11060"/>
        <dbReference type="Rhea" id="RHEA-COMP:11605"/>
        <dbReference type="ChEBI" id="CHEBI:15378"/>
        <dbReference type="ChEBI" id="CHEBI:30013"/>
        <dbReference type="ChEBI" id="CHEBI:30616"/>
        <dbReference type="ChEBI" id="CHEBI:61977"/>
        <dbReference type="ChEBI" id="CHEBI:456216"/>
        <dbReference type="EC" id="2.7.11.1"/>
    </reaction>
</comment>
<organism evidence="13 14">
    <name type="scientific">Strongylus vulgaris</name>
    <name type="common">Blood worm</name>
    <dbReference type="NCBI Taxonomy" id="40348"/>
    <lineage>
        <taxon>Eukaryota</taxon>
        <taxon>Metazoa</taxon>
        <taxon>Ecdysozoa</taxon>
        <taxon>Nematoda</taxon>
        <taxon>Chromadorea</taxon>
        <taxon>Rhabditida</taxon>
        <taxon>Rhabditina</taxon>
        <taxon>Rhabditomorpha</taxon>
        <taxon>Strongyloidea</taxon>
        <taxon>Strongylidae</taxon>
        <taxon>Strongylus</taxon>
    </lineage>
</organism>
<keyword evidence="7" id="KW-0067">ATP-binding</keyword>
<keyword evidence="8" id="KW-0460">Magnesium</keyword>
<dbReference type="GO" id="GO:0005524">
    <property type="term" value="F:ATP binding"/>
    <property type="evidence" value="ECO:0007669"/>
    <property type="project" value="UniProtKB-KW"/>
</dbReference>
<evidence type="ECO:0000256" key="7">
    <source>
        <dbReference type="ARBA" id="ARBA00022840"/>
    </source>
</evidence>